<evidence type="ECO:0000313" key="2">
    <source>
        <dbReference type="Proteomes" id="UP000703269"/>
    </source>
</evidence>
<dbReference type="OrthoDB" id="2921803at2759"/>
<name>A0A9P3LE15_9APHY</name>
<reference evidence="1 2" key="1">
    <citation type="submission" date="2021-08" db="EMBL/GenBank/DDBJ databases">
        <title>Draft Genome Sequence of Phanerochaete sordida strain YK-624.</title>
        <authorList>
            <person name="Mori T."/>
            <person name="Dohra H."/>
            <person name="Suzuki T."/>
            <person name="Kawagishi H."/>
            <person name="Hirai H."/>
        </authorList>
    </citation>
    <scope>NUCLEOTIDE SEQUENCE [LARGE SCALE GENOMIC DNA]</scope>
    <source>
        <strain evidence="1 2">YK-624</strain>
    </source>
</reference>
<dbReference type="AlphaFoldDB" id="A0A9P3LE15"/>
<organism evidence="1 2">
    <name type="scientific">Phanerochaete sordida</name>
    <dbReference type="NCBI Taxonomy" id="48140"/>
    <lineage>
        <taxon>Eukaryota</taxon>
        <taxon>Fungi</taxon>
        <taxon>Dikarya</taxon>
        <taxon>Basidiomycota</taxon>
        <taxon>Agaricomycotina</taxon>
        <taxon>Agaricomycetes</taxon>
        <taxon>Polyporales</taxon>
        <taxon>Phanerochaetaceae</taxon>
        <taxon>Phanerochaete</taxon>
    </lineage>
</organism>
<proteinExistence type="predicted"/>
<dbReference type="Proteomes" id="UP000703269">
    <property type="component" value="Unassembled WGS sequence"/>
</dbReference>
<dbReference type="EMBL" id="BPQB01000023">
    <property type="protein sequence ID" value="GJE91810.1"/>
    <property type="molecule type" value="Genomic_DNA"/>
</dbReference>
<accession>A0A9P3LE15</accession>
<keyword evidence="2" id="KW-1185">Reference proteome</keyword>
<gene>
    <name evidence="1" type="ORF">PsYK624_079610</name>
</gene>
<comment type="caution">
    <text evidence="1">The sequence shown here is derived from an EMBL/GenBank/DDBJ whole genome shotgun (WGS) entry which is preliminary data.</text>
</comment>
<evidence type="ECO:0000313" key="1">
    <source>
        <dbReference type="EMBL" id="GJE91810.1"/>
    </source>
</evidence>
<protein>
    <recommendedName>
        <fullName evidence="3">F-box domain-containing protein</fullName>
    </recommendedName>
</protein>
<sequence length="419" mass="47068">MAAPATKYLKMSFMSPKSKMIPEKQFDPPAPPPVVKIPHLSNELLARIVDFLQDDVRTLKSCSLTSHRFLSFSRRKLFNTVHLNLRNCQKFTKILETSPGVGPAVRELHVTVSAHESPPWVDNRLFSISEKLPNVAALYLKGKAIFTAAPILGFRALRSIHFLGCELDSTRTFFTLIGSFPGMETMYANEMVVYRESDALMEQFSLPHDRRAKKFKSMSFNSCRMDADRFAEFFVESGYNKTLDYFATCPLQETALPAVGAILKACGPRLKHYKFALVGMEEQGGYVEPLKRHYDLAQNTGLLTLELCSPAAYARLYGADDLSFAWWPALLAQVASPYIEELGFYLWEDDLPQLASPPWDDIVRLVGQPQFESLKRLAFHVWGAEPAAGKIAAAVRRKFAEFDARGVLLIDSKPDPACV</sequence>
<evidence type="ECO:0008006" key="3">
    <source>
        <dbReference type="Google" id="ProtNLM"/>
    </source>
</evidence>